<dbReference type="AlphaFoldDB" id="D0WFD8"/>
<keyword evidence="3 5" id="KW-0238">DNA-binding</keyword>
<dbReference type="InterPro" id="IPR001789">
    <property type="entry name" value="Sig_transdc_resp-reg_receiver"/>
</dbReference>
<dbReference type="EMBL" id="ACUX02000005">
    <property type="protein sequence ID" value="EEZ61822.1"/>
    <property type="molecule type" value="Genomic_DNA"/>
</dbReference>
<dbReference type="GO" id="GO:0000976">
    <property type="term" value="F:transcription cis-regulatory region binding"/>
    <property type="evidence" value="ECO:0007669"/>
    <property type="project" value="TreeGrafter"/>
</dbReference>
<dbReference type="STRING" id="649764.HMPREF0762_00456"/>
<protein>
    <submittedName>
        <fullName evidence="8">Response regulator receiver domain protein</fullName>
    </submittedName>
</protein>
<dbReference type="InterPro" id="IPR039420">
    <property type="entry name" value="WalR-like"/>
</dbReference>
<gene>
    <name evidence="8" type="ORF">HMPREF0762_00456</name>
</gene>
<proteinExistence type="predicted"/>
<dbReference type="RefSeq" id="WP_006361711.1">
    <property type="nucleotide sequence ID" value="NZ_GG700630.1"/>
</dbReference>
<keyword evidence="1 4" id="KW-0597">Phosphoprotein</keyword>
<feature type="domain" description="OmpR/PhoB-type" evidence="7">
    <location>
        <begin position="135"/>
        <end position="234"/>
    </location>
</feature>
<evidence type="ECO:0000259" key="6">
    <source>
        <dbReference type="PROSITE" id="PS50110"/>
    </source>
</evidence>
<dbReference type="FunFam" id="1.10.10.10:FF:000018">
    <property type="entry name" value="DNA-binding response regulator ResD"/>
    <property type="match status" value="1"/>
</dbReference>
<dbReference type="OrthoDB" id="9775518at2"/>
<accession>D0WFD8</accession>
<dbReference type="GO" id="GO:0006355">
    <property type="term" value="P:regulation of DNA-templated transcription"/>
    <property type="evidence" value="ECO:0007669"/>
    <property type="project" value="InterPro"/>
</dbReference>
<dbReference type="HOGENOM" id="CLU_000445_30_4_11"/>
<evidence type="ECO:0000259" key="7">
    <source>
        <dbReference type="PROSITE" id="PS51755"/>
    </source>
</evidence>
<dbReference type="GO" id="GO:0032993">
    <property type="term" value="C:protein-DNA complex"/>
    <property type="evidence" value="ECO:0007669"/>
    <property type="project" value="TreeGrafter"/>
</dbReference>
<dbReference type="CDD" id="cd17574">
    <property type="entry name" value="REC_OmpR"/>
    <property type="match status" value="1"/>
</dbReference>
<evidence type="ECO:0000313" key="9">
    <source>
        <dbReference type="Proteomes" id="UP000006001"/>
    </source>
</evidence>
<name>D0WFD8_SLAES</name>
<dbReference type="PROSITE" id="PS50110">
    <property type="entry name" value="RESPONSE_REGULATORY"/>
    <property type="match status" value="1"/>
</dbReference>
<dbReference type="GeneID" id="85007094"/>
<evidence type="ECO:0000256" key="4">
    <source>
        <dbReference type="PROSITE-ProRule" id="PRU00169"/>
    </source>
</evidence>
<dbReference type="Pfam" id="PF00072">
    <property type="entry name" value="Response_reg"/>
    <property type="match status" value="1"/>
</dbReference>
<evidence type="ECO:0000256" key="2">
    <source>
        <dbReference type="ARBA" id="ARBA00023012"/>
    </source>
</evidence>
<dbReference type="PROSITE" id="PS51755">
    <property type="entry name" value="OMPR_PHOB"/>
    <property type="match status" value="1"/>
</dbReference>
<evidence type="ECO:0000256" key="3">
    <source>
        <dbReference type="ARBA" id="ARBA00023125"/>
    </source>
</evidence>
<dbReference type="PANTHER" id="PTHR48111:SF2">
    <property type="entry name" value="RESPONSE REGULATOR SAER"/>
    <property type="match status" value="1"/>
</dbReference>
<dbReference type="CDD" id="cd00383">
    <property type="entry name" value="trans_reg_C"/>
    <property type="match status" value="1"/>
</dbReference>
<feature type="domain" description="Response regulatory" evidence="6">
    <location>
        <begin position="3"/>
        <end position="117"/>
    </location>
</feature>
<dbReference type="InterPro" id="IPR036388">
    <property type="entry name" value="WH-like_DNA-bd_sf"/>
</dbReference>
<evidence type="ECO:0000313" key="8">
    <source>
        <dbReference type="EMBL" id="EEZ61822.1"/>
    </source>
</evidence>
<dbReference type="SUPFAM" id="SSF52172">
    <property type="entry name" value="CheY-like"/>
    <property type="match status" value="1"/>
</dbReference>
<sequence length="242" mass="27053">MTTIMLVDDEASIRKLVEDLVTDEDLEFRYEANGADALKSVAAIPPDLIILDVMMPKMDGFSTCRKIREMGATMPIVFLSAKSDIVDKCAGFAAGGDDYMTKPFDARELMLHVDAHLRRAAMIKSAVESEGKSKNSVITVGRLSLDNEQHRFTKDGSHIKLTRKEFSIIRTLMEHPGVVFSKNQLTEAGWGKEFVGETTTITVFMKKLRSKVEDDPTDPRIIETVWGVGYRLDADACEEHHL</sequence>
<dbReference type="Pfam" id="PF00486">
    <property type="entry name" value="Trans_reg_C"/>
    <property type="match status" value="1"/>
</dbReference>
<organism evidence="8 9">
    <name type="scientific">Slackia exigua (strain ATCC 700122 / DSM 15923 / CIP 105133 / JCM 11022 / KCTC 5966 / S-7)</name>
    <dbReference type="NCBI Taxonomy" id="649764"/>
    <lineage>
        <taxon>Bacteria</taxon>
        <taxon>Bacillati</taxon>
        <taxon>Actinomycetota</taxon>
        <taxon>Coriobacteriia</taxon>
        <taxon>Eggerthellales</taxon>
        <taxon>Eggerthellaceae</taxon>
        <taxon>Slackia</taxon>
    </lineage>
</organism>
<dbReference type="PANTHER" id="PTHR48111">
    <property type="entry name" value="REGULATOR OF RPOS"/>
    <property type="match status" value="1"/>
</dbReference>
<dbReference type="InterPro" id="IPR011006">
    <property type="entry name" value="CheY-like_superfamily"/>
</dbReference>
<dbReference type="GO" id="GO:0005829">
    <property type="term" value="C:cytosol"/>
    <property type="evidence" value="ECO:0007669"/>
    <property type="project" value="TreeGrafter"/>
</dbReference>
<dbReference type="Gene3D" id="3.40.50.2300">
    <property type="match status" value="1"/>
</dbReference>
<feature type="modified residue" description="4-aspartylphosphate" evidence="4">
    <location>
        <position position="52"/>
    </location>
</feature>
<dbReference type="SMART" id="SM00862">
    <property type="entry name" value="Trans_reg_C"/>
    <property type="match status" value="1"/>
</dbReference>
<reference evidence="8" key="1">
    <citation type="submission" date="2009-10" db="EMBL/GenBank/DDBJ databases">
        <authorList>
            <person name="Weinstock G."/>
            <person name="Sodergren E."/>
            <person name="Clifton S."/>
            <person name="Fulton L."/>
            <person name="Fulton B."/>
            <person name="Courtney L."/>
            <person name="Fronick C."/>
            <person name="Harrison M."/>
            <person name="Strong C."/>
            <person name="Farmer C."/>
            <person name="Delahaunty K."/>
            <person name="Markovic C."/>
            <person name="Hall O."/>
            <person name="Minx P."/>
            <person name="Tomlinson C."/>
            <person name="Mitreva M."/>
            <person name="Nelson J."/>
            <person name="Hou S."/>
            <person name="Wollam A."/>
            <person name="Pepin K.H."/>
            <person name="Johnson M."/>
            <person name="Bhonagiri V."/>
            <person name="Nash W.E."/>
            <person name="Warren W."/>
            <person name="Chinwalla A."/>
            <person name="Mardis E.R."/>
            <person name="Wilson R.K."/>
        </authorList>
    </citation>
    <scope>NUCLEOTIDE SEQUENCE [LARGE SCALE GENOMIC DNA]</scope>
    <source>
        <strain evidence="8">ATCC 700122</strain>
    </source>
</reference>
<dbReference type="GO" id="GO:0000156">
    <property type="term" value="F:phosphorelay response regulator activity"/>
    <property type="evidence" value="ECO:0007669"/>
    <property type="project" value="TreeGrafter"/>
</dbReference>
<dbReference type="eggNOG" id="COG0745">
    <property type="taxonomic scope" value="Bacteria"/>
</dbReference>
<dbReference type="Gene3D" id="1.10.10.10">
    <property type="entry name" value="Winged helix-like DNA-binding domain superfamily/Winged helix DNA-binding domain"/>
    <property type="match status" value="1"/>
</dbReference>
<dbReference type="SMART" id="SM00448">
    <property type="entry name" value="REC"/>
    <property type="match status" value="1"/>
</dbReference>
<keyword evidence="9" id="KW-1185">Reference proteome</keyword>
<comment type="caution">
    <text evidence="8">The sequence shown here is derived from an EMBL/GenBank/DDBJ whole genome shotgun (WGS) entry which is preliminary data.</text>
</comment>
<dbReference type="InterPro" id="IPR001867">
    <property type="entry name" value="OmpR/PhoB-type_DNA-bd"/>
</dbReference>
<dbReference type="Proteomes" id="UP000006001">
    <property type="component" value="Unassembled WGS sequence"/>
</dbReference>
<evidence type="ECO:0000256" key="5">
    <source>
        <dbReference type="PROSITE-ProRule" id="PRU01091"/>
    </source>
</evidence>
<keyword evidence="2" id="KW-0902">Two-component regulatory system</keyword>
<feature type="DNA-binding region" description="OmpR/PhoB-type" evidence="5">
    <location>
        <begin position="135"/>
        <end position="234"/>
    </location>
</feature>
<dbReference type="Gene3D" id="6.10.250.690">
    <property type="match status" value="1"/>
</dbReference>
<evidence type="ECO:0000256" key="1">
    <source>
        <dbReference type="ARBA" id="ARBA00022553"/>
    </source>
</evidence>